<dbReference type="STRING" id="1727163.AO498_11795"/>
<feature type="coiled-coil region" evidence="1">
    <location>
        <begin position="111"/>
        <end position="138"/>
    </location>
</feature>
<name>A0A142EPR7_9BACT</name>
<gene>
    <name evidence="3" type="ORF">AO498_11795</name>
</gene>
<dbReference type="RefSeq" id="WP_067547791.1">
    <property type="nucleotide sequence ID" value="NZ_CP012836.1"/>
</dbReference>
<reference evidence="4" key="1">
    <citation type="submission" date="2015-09" db="EMBL/GenBank/DDBJ databases">
        <title>Complete sequence of Algoriphagus sp. M8-2.</title>
        <authorList>
            <person name="Shintani M."/>
        </authorList>
    </citation>
    <scope>NUCLEOTIDE SEQUENCE [LARGE SCALE GENOMIC DNA]</scope>
    <source>
        <strain evidence="4">M8-2</strain>
    </source>
</reference>
<protein>
    <submittedName>
        <fullName evidence="3">Uncharacterized protein</fullName>
    </submittedName>
</protein>
<accession>A0A142EPR7</accession>
<organism evidence="3 4">
    <name type="scientific">Algoriphagus sanaruensis</name>
    <dbReference type="NCBI Taxonomy" id="1727163"/>
    <lineage>
        <taxon>Bacteria</taxon>
        <taxon>Pseudomonadati</taxon>
        <taxon>Bacteroidota</taxon>
        <taxon>Cytophagia</taxon>
        <taxon>Cytophagales</taxon>
        <taxon>Cyclobacteriaceae</taxon>
        <taxon>Algoriphagus</taxon>
    </lineage>
</organism>
<keyword evidence="4" id="KW-1185">Reference proteome</keyword>
<dbReference type="EMBL" id="CP012836">
    <property type="protein sequence ID" value="AMQ57122.1"/>
    <property type="molecule type" value="Genomic_DNA"/>
</dbReference>
<evidence type="ECO:0000256" key="2">
    <source>
        <dbReference type="SAM" id="Phobius"/>
    </source>
</evidence>
<dbReference type="OrthoDB" id="9810504at2"/>
<evidence type="ECO:0000256" key="1">
    <source>
        <dbReference type="SAM" id="Coils"/>
    </source>
</evidence>
<dbReference type="PANTHER" id="PTHR30386">
    <property type="entry name" value="MEMBRANE FUSION SUBUNIT OF EMRAB-TOLC MULTIDRUG EFFLUX PUMP"/>
    <property type="match status" value="1"/>
</dbReference>
<dbReference type="PATRIC" id="fig|1727163.4.peg.2469"/>
<keyword evidence="1" id="KW-0175">Coiled coil</keyword>
<keyword evidence="2" id="KW-1133">Transmembrane helix</keyword>
<feature type="coiled-coil region" evidence="1">
    <location>
        <begin position="180"/>
        <end position="207"/>
    </location>
</feature>
<dbReference type="AlphaFoldDB" id="A0A142EPR7"/>
<reference evidence="3 4" key="2">
    <citation type="journal article" date="2016" name="Genome Announc.">
        <title>Complete Genome Sequence of Algoriphagus sp. Strain M8-2, Isolated from a Brackish Lake.</title>
        <authorList>
            <person name="Muraguchi Y."/>
            <person name="Kushimoto K."/>
            <person name="Ohtsubo Y."/>
            <person name="Suzuki T."/>
            <person name="Dohra H."/>
            <person name="Kimbara K."/>
            <person name="Shintani M."/>
        </authorList>
    </citation>
    <scope>NUCLEOTIDE SEQUENCE [LARGE SCALE GENOMIC DNA]</scope>
    <source>
        <strain evidence="3 4">M8-2</strain>
    </source>
</reference>
<evidence type="ECO:0000313" key="3">
    <source>
        <dbReference type="EMBL" id="AMQ57122.1"/>
    </source>
</evidence>
<feature type="transmembrane region" description="Helical" evidence="2">
    <location>
        <begin position="7"/>
        <end position="27"/>
    </location>
</feature>
<evidence type="ECO:0000313" key="4">
    <source>
        <dbReference type="Proteomes" id="UP000073816"/>
    </source>
</evidence>
<sequence length="328" mass="36594">MKLKSNWFYVLIIMMFGIMLYISAIYFKGSGESSIGIAQTSEYKINSEKAAQVKAIHVIPGMEVKAGQLLVELTSESLEMDILKLSNRIAVSKSELIEKSKLAESEIAYIKAQNQLVLEELESKIQELESEIQLNGALTKSLTITNSEVMNSPTVLKINSLNEQKKMHLDAMNIKISNVNQESKAEQQTLKSQIELLMLELSLLETEQKNLNKYAIASGVVNKVYVKPGEQVDSFTPLLEINPLHPTIVVAYLVGKKTVDFPVGKLVTVSSYDQRRNTVEGKVIGYGSVSELPEILQKSTATKAFGQELFIEIPDENTYFNGEKILIR</sequence>
<dbReference type="KEGG" id="alm:AO498_11795"/>
<dbReference type="InterPro" id="IPR050739">
    <property type="entry name" value="MFP"/>
</dbReference>
<dbReference type="PANTHER" id="PTHR30386:SF28">
    <property type="entry name" value="EXPORTED PROTEIN"/>
    <property type="match status" value="1"/>
</dbReference>
<keyword evidence="2" id="KW-0812">Transmembrane</keyword>
<dbReference type="Proteomes" id="UP000073816">
    <property type="component" value="Chromosome"/>
</dbReference>
<proteinExistence type="predicted"/>
<keyword evidence="2" id="KW-0472">Membrane</keyword>